<dbReference type="Gene3D" id="2.30.30.60">
    <property type="match status" value="1"/>
</dbReference>
<dbReference type="PANTHER" id="PTHR30221:SF1">
    <property type="entry name" value="SMALL-CONDUCTANCE MECHANOSENSITIVE CHANNEL"/>
    <property type="match status" value="1"/>
</dbReference>
<keyword evidence="7" id="KW-0813">Transport</keyword>
<feature type="transmembrane region" description="Helical" evidence="7">
    <location>
        <begin position="95"/>
        <end position="128"/>
    </location>
</feature>
<sequence length="275" mass="30511">MINSYLLSKINDINNWISNNQTVIFIHIVNVMSAIIIIIIGTLISRILSNAIRHILLIRRIDLTIADFLAGLIKYSIVACVVSAALSRIGIQATSIITVLGAASLAIGLSLQGSLSNLAAGVLLIIFYPFRSGEFVDIAGVTGTVINIQVFSTTLKSSDGKIIILPNSKIISSVITNFSREHARCNEFIISVAYESNIDEVITLLRGVIELDERVLKDKEIQIGLHEINTSYLNFIVRCWCKTHDLQNVYWDLLKNFKVVLDAKKFSIPFSKHIK</sequence>
<dbReference type="SUPFAM" id="SSF50182">
    <property type="entry name" value="Sm-like ribonucleoproteins"/>
    <property type="match status" value="1"/>
</dbReference>
<dbReference type="PROSITE" id="PS01246">
    <property type="entry name" value="UPF0003"/>
    <property type="match status" value="1"/>
</dbReference>
<dbReference type="RefSeq" id="WP_136130356.1">
    <property type="nucleotide sequence ID" value="NZ_PDKU01000004.1"/>
</dbReference>
<evidence type="ECO:0000259" key="9">
    <source>
        <dbReference type="Pfam" id="PF21082"/>
    </source>
</evidence>
<dbReference type="InterPro" id="IPR045275">
    <property type="entry name" value="MscS_archaea/bacteria_type"/>
</dbReference>
<evidence type="ECO:0000256" key="5">
    <source>
        <dbReference type="ARBA" id="ARBA00022989"/>
    </source>
</evidence>
<dbReference type="SUPFAM" id="SSF82689">
    <property type="entry name" value="Mechanosensitive channel protein MscS (YggB), C-terminal domain"/>
    <property type="match status" value="1"/>
</dbReference>
<dbReference type="InterPro" id="IPR011066">
    <property type="entry name" value="MscS_channel_C_sf"/>
</dbReference>
<comment type="caution">
    <text evidence="7">Lacks conserved residue(s) required for the propagation of feature annotation.</text>
</comment>
<feature type="domain" description="Mechanosensitive ion channel MscS C-terminal" evidence="9">
    <location>
        <begin position="187"/>
        <end position="265"/>
    </location>
</feature>
<comment type="function">
    <text evidence="7">Mechanosensitive channel that participates in the regulation of osmotic pressure changes within the cell, opening in response to stretch forces in the membrane lipid bilayer, without the need for other proteins. Contributes to normal resistance to hypoosmotic shock. Forms an ion channel of 1.0 nanosiemens conductance with a slight preference for anions.</text>
</comment>
<evidence type="ECO:0000256" key="2">
    <source>
        <dbReference type="ARBA" id="ARBA00008017"/>
    </source>
</evidence>
<dbReference type="Gene3D" id="3.30.70.100">
    <property type="match status" value="1"/>
</dbReference>
<dbReference type="InterPro" id="IPR006685">
    <property type="entry name" value="MscS_channel_2nd"/>
</dbReference>
<evidence type="ECO:0000313" key="12">
    <source>
        <dbReference type="Proteomes" id="UP000296144"/>
    </source>
</evidence>
<keyword evidence="12" id="KW-1185">Reference proteome</keyword>
<comment type="subunit">
    <text evidence="7">Homoheptamer.</text>
</comment>
<dbReference type="InterPro" id="IPR008910">
    <property type="entry name" value="MSC_TM_helix"/>
</dbReference>
<name>A0A2P5SVQ6_9GAMM</name>
<feature type="transmembrane region" description="Helical" evidence="7">
    <location>
        <begin position="65"/>
        <end position="89"/>
    </location>
</feature>
<evidence type="ECO:0000256" key="1">
    <source>
        <dbReference type="ARBA" id="ARBA00004651"/>
    </source>
</evidence>
<proteinExistence type="inferred from homology"/>
<dbReference type="Gene3D" id="1.10.287.1260">
    <property type="match status" value="1"/>
</dbReference>
<dbReference type="Proteomes" id="UP000296144">
    <property type="component" value="Unassembled WGS sequence"/>
</dbReference>
<gene>
    <name evidence="11" type="ORF">CRV10_02970</name>
</gene>
<evidence type="ECO:0000313" key="11">
    <source>
        <dbReference type="EMBL" id="PPI86413.1"/>
    </source>
</evidence>
<comment type="caution">
    <text evidence="11">The sequence shown here is derived from an EMBL/GenBank/DDBJ whole genome shotgun (WGS) entry which is preliminary data.</text>
</comment>
<dbReference type="SUPFAM" id="SSF82861">
    <property type="entry name" value="Mechanosensitive channel protein MscS (YggB), transmembrane region"/>
    <property type="match status" value="1"/>
</dbReference>
<comment type="similarity">
    <text evidence="2 7">Belongs to the MscS (TC 1.A.23) family.</text>
</comment>
<dbReference type="PANTHER" id="PTHR30221">
    <property type="entry name" value="SMALL-CONDUCTANCE MECHANOSENSITIVE CHANNEL"/>
    <property type="match status" value="1"/>
</dbReference>
<accession>A0A2P5SVQ6</accession>
<dbReference type="InterPro" id="IPR010920">
    <property type="entry name" value="LSM_dom_sf"/>
</dbReference>
<dbReference type="InterPro" id="IPR049142">
    <property type="entry name" value="MS_channel_1st"/>
</dbReference>
<dbReference type="GO" id="GO:0008381">
    <property type="term" value="F:mechanosensitive monoatomic ion channel activity"/>
    <property type="evidence" value="ECO:0007669"/>
    <property type="project" value="InterPro"/>
</dbReference>
<evidence type="ECO:0000256" key="6">
    <source>
        <dbReference type="ARBA" id="ARBA00023136"/>
    </source>
</evidence>
<keyword evidence="7" id="KW-0997">Cell inner membrane</keyword>
<dbReference type="GO" id="GO:0005886">
    <property type="term" value="C:plasma membrane"/>
    <property type="evidence" value="ECO:0007669"/>
    <property type="project" value="UniProtKB-SubCell"/>
</dbReference>
<evidence type="ECO:0000256" key="3">
    <source>
        <dbReference type="ARBA" id="ARBA00022475"/>
    </source>
</evidence>
<feature type="transmembrane region" description="Helical" evidence="7">
    <location>
        <begin position="24"/>
        <end position="44"/>
    </location>
</feature>
<comment type="subcellular location">
    <subcellularLocation>
        <location evidence="7">Cell inner membrane</location>
        <topology evidence="7">Multi-pass membrane protein</topology>
    </subcellularLocation>
    <subcellularLocation>
        <location evidence="1">Cell membrane</location>
        <topology evidence="1">Multi-pass membrane protein</topology>
    </subcellularLocation>
</comment>
<keyword evidence="7" id="KW-0407">Ion channel</keyword>
<feature type="domain" description="Mechanosensitive ion channel MscS" evidence="8">
    <location>
        <begin position="114"/>
        <end position="180"/>
    </location>
</feature>
<dbReference type="InterPro" id="IPR006686">
    <property type="entry name" value="MscS_channel_CS"/>
</dbReference>
<dbReference type="OrthoDB" id="9809206at2"/>
<evidence type="ECO:0000256" key="4">
    <source>
        <dbReference type="ARBA" id="ARBA00022692"/>
    </source>
</evidence>
<dbReference type="EMBL" id="PDKU01000004">
    <property type="protein sequence ID" value="PPI86413.1"/>
    <property type="molecule type" value="Genomic_DNA"/>
</dbReference>
<evidence type="ECO:0000259" key="8">
    <source>
        <dbReference type="Pfam" id="PF00924"/>
    </source>
</evidence>
<dbReference type="InterPro" id="IPR023408">
    <property type="entry name" value="MscS_beta-dom_sf"/>
</dbReference>
<evidence type="ECO:0000256" key="7">
    <source>
        <dbReference type="RuleBase" id="RU369025"/>
    </source>
</evidence>
<dbReference type="Pfam" id="PF00924">
    <property type="entry name" value="MS_channel_2nd"/>
    <property type="match status" value="1"/>
</dbReference>
<reference evidence="11 12" key="1">
    <citation type="journal article" date="2018" name="Genome Biol. Evol.">
        <title>Cladogenesis and Genomic Streamlining in Extracellular Endosymbionts of Tropical Stink Bugs.</title>
        <authorList>
            <person name="Otero-Bravo A."/>
            <person name="Goffredi S."/>
            <person name="Sabree Z.L."/>
        </authorList>
    </citation>
    <scope>NUCLEOTIDE SEQUENCE [LARGE SCALE GENOMIC DNA]</scope>
    <source>
        <strain evidence="11 12">SoEL</strain>
    </source>
</reference>
<keyword evidence="7" id="KW-0406">Ion transport</keyword>
<dbReference type="Pfam" id="PF05552">
    <property type="entry name" value="MS_channel_1st_1"/>
    <property type="match status" value="1"/>
</dbReference>
<protein>
    <recommendedName>
        <fullName evidence="7">Small-conductance mechanosensitive channel</fullName>
    </recommendedName>
</protein>
<keyword evidence="5 7" id="KW-1133">Transmembrane helix</keyword>
<dbReference type="AlphaFoldDB" id="A0A2P5SVQ6"/>
<keyword evidence="6 7" id="KW-0472">Membrane</keyword>
<dbReference type="Pfam" id="PF21082">
    <property type="entry name" value="MS_channel_3rd"/>
    <property type="match status" value="1"/>
</dbReference>
<dbReference type="InterPro" id="IPR049278">
    <property type="entry name" value="MS_channel_C"/>
</dbReference>
<keyword evidence="4 7" id="KW-0812">Transmembrane</keyword>
<keyword evidence="3" id="KW-1003">Cell membrane</keyword>
<dbReference type="InterPro" id="IPR011014">
    <property type="entry name" value="MscS_channel_TM-2"/>
</dbReference>
<feature type="domain" description="Mechanosensitive ion channel transmembrane helices 2/3" evidence="10">
    <location>
        <begin position="71"/>
        <end position="112"/>
    </location>
</feature>
<dbReference type="NCBIfam" id="NF007662">
    <property type="entry name" value="PRK10334.1"/>
    <property type="match status" value="1"/>
</dbReference>
<dbReference type="Pfam" id="PF21088">
    <property type="entry name" value="MS_channel_1st"/>
    <property type="match status" value="1"/>
</dbReference>
<organism evidence="11 12">
    <name type="scientific">Candidatus Pantoea edessiphila</name>
    <dbReference type="NCBI Taxonomy" id="2044610"/>
    <lineage>
        <taxon>Bacteria</taxon>
        <taxon>Pseudomonadati</taxon>
        <taxon>Pseudomonadota</taxon>
        <taxon>Gammaproteobacteria</taxon>
        <taxon>Enterobacterales</taxon>
        <taxon>Erwiniaceae</taxon>
        <taxon>Pantoea</taxon>
    </lineage>
</organism>
<evidence type="ECO:0000259" key="10">
    <source>
        <dbReference type="Pfam" id="PF21088"/>
    </source>
</evidence>